<dbReference type="InterPro" id="IPR036282">
    <property type="entry name" value="Glutathione-S-Trfase_C_sf"/>
</dbReference>
<accession>A0A6N7LI35</accession>
<feature type="domain" description="GST N-terminal" evidence="1">
    <location>
        <begin position="1"/>
        <end position="83"/>
    </location>
</feature>
<sequence>MALTLYLHPLASFCHKVLIALYESGTPFESRLVDLADADEHAHFLDLWPVGKIPVLHDDARHQTVPETSIIIEYLERHYPGRRPLIPLDAAQALEARLWDRFFDLYVQVPMQKIVTDKLRAMGENDRRGVLDARAALPVAYDMLERQVADRTFVIGESFTIADCAAAPALFYAGIVVPFDGTHPNLAAYFERLLERPSFQRTLAEARPYFPLFPYHDAIPARFL</sequence>
<evidence type="ECO:0000259" key="2">
    <source>
        <dbReference type="PROSITE" id="PS50405"/>
    </source>
</evidence>
<evidence type="ECO:0000313" key="3">
    <source>
        <dbReference type="EMBL" id="MQX17531.1"/>
    </source>
</evidence>
<gene>
    <name evidence="3" type="ORF">GHK62_23130</name>
</gene>
<dbReference type="Proteomes" id="UP000439983">
    <property type="component" value="Unassembled WGS sequence"/>
</dbReference>
<dbReference type="SFLD" id="SFLDG00358">
    <property type="entry name" value="Main_(cytGST)"/>
    <property type="match status" value="1"/>
</dbReference>
<dbReference type="Pfam" id="PF13409">
    <property type="entry name" value="GST_N_2"/>
    <property type="match status" value="1"/>
</dbReference>
<dbReference type="Pfam" id="PF00043">
    <property type="entry name" value="GST_C"/>
    <property type="match status" value="1"/>
</dbReference>
<dbReference type="CDD" id="cd00570">
    <property type="entry name" value="GST_N_family"/>
    <property type="match status" value="1"/>
</dbReference>
<proteinExistence type="predicted"/>
<dbReference type="SFLD" id="SFLDS00019">
    <property type="entry name" value="Glutathione_Transferase_(cytos"/>
    <property type="match status" value="1"/>
</dbReference>
<dbReference type="AlphaFoldDB" id="A0A6N7LI35"/>
<dbReference type="PANTHER" id="PTHR44051:SF8">
    <property type="entry name" value="GLUTATHIONE S-TRANSFERASE GSTA"/>
    <property type="match status" value="1"/>
</dbReference>
<dbReference type="InterPro" id="IPR004045">
    <property type="entry name" value="Glutathione_S-Trfase_N"/>
</dbReference>
<dbReference type="PROSITE" id="PS50404">
    <property type="entry name" value="GST_NTER"/>
    <property type="match status" value="1"/>
</dbReference>
<dbReference type="RefSeq" id="WP_153441395.1">
    <property type="nucleotide sequence ID" value="NZ_CP121659.1"/>
</dbReference>
<dbReference type="PROSITE" id="PS50405">
    <property type="entry name" value="GST_CTER"/>
    <property type="match status" value="1"/>
</dbReference>
<dbReference type="SUPFAM" id="SSF47616">
    <property type="entry name" value="GST C-terminal domain-like"/>
    <property type="match status" value="1"/>
</dbReference>
<dbReference type="Gene3D" id="1.20.1050.10">
    <property type="match status" value="1"/>
</dbReference>
<dbReference type="PANTHER" id="PTHR44051">
    <property type="entry name" value="GLUTATHIONE S-TRANSFERASE-RELATED"/>
    <property type="match status" value="1"/>
</dbReference>
<dbReference type="InterPro" id="IPR040079">
    <property type="entry name" value="Glutathione_S-Trfase"/>
</dbReference>
<dbReference type="CDD" id="cd00299">
    <property type="entry name" value="GST_C_family"/>
    <property type="match status" value="1"/>
</dbReference>
<feature type="domain" description="GST C-terminal" evidence="2">
    <location>
        <begin position="89"/>
        <end position="212"/>
    </location>
</feature>
<dbReference type="Gene3D" id="3.40.30.10">
    <property type="entry name" value="Glutaredoxin"/>
    <property type="match status" value="1"/>
</dbReference>
<keyword evidence="3" id="KW-0808">Transferase</keyword>
<dbReference type="InterPro" id="IPR036249">
    <property type="entry name" value="Thioredoxin-like_sf"/>
</dbReference>
<dbReference type="EMBL" id="WITC01000099">
    <property type="protein sequence ID" value="MQX17531.1"/>
    <property type="molecule type" value="Genomic_DNA"/>
</dbReference>
<evidence type="ECO:0000259" key="1">
    <source>
        <dbReference type="PROSITE" id="PS50404"/>
    </source>
</evidence>
<evidence type="ECO:0000313" key="4">
    <source>
        <dbReference type="Proteomes" id="UP000439983"/>
    </source>
</evidence>
<protein>
    <submittedName>
        <fullName evidence="3">Glutathione S-transferase family protein</fullName>
    </submittedName>
</protein>
<dbReference type="SUPFAM" id="SSF52833">
    <property type="entry name" value="Thioredoxin-like"/>
    <property type="match status" value="1"/>
</dbReference>
<dbReference type="OrthoDB" id="9782992at2"/>
<reference evidence="3 4" key="1">
    <citation type="journal article" date="2013" name="Genome Biol.">
        <title>Comparative genomics of the core and accessory genomes of 48 Sinorhizobium strains comprising five genospecies.</title>
        <authorList>
            <person name="Sugawara M."/>
            <person name="Epstein B."/>
            <person name="Badgley B.D."/>
            <person name="Unno T."/>
            <person name="Xu L."/>
            <person name="Reese J."/>
            <person name="Gyaneshwar P."/>
            <person name="Denny R."/>
            <person name="Mudge J."/>
            <person name="Bharti A.K."/>
            <person name="Farmer A.D."/>
            <person name="May G.D."/>
            <person name="Woodward J.E."/>
            <person name="Medigue C."/>
            <person name="Vallenet D."/>
            <person name="Lajus A."/>
            <person name="Rouy Z."/>
            <person name="Martinez-Vaz B."/>
            <person name="Tiffin P."/>
            <person name="Young N.D."/>
            <person name="Sadowsky M.J."/>
        </authorList>
    </citation>
    <scope>NUCLEOTIDE SEQUENCE [LARGE SCALE GENOMIC DNA]</scope>
    <source>
        <strain evidence="3 4">USDA4894</strain>
    </source>
</reference>
<dbReference type="InterPro" id="IPR010987">
    <property type="entry name" value="Glutathione-S-Trfase_C-like"/>
</dbReference>
<dbReference type="InterPro" id="IPR004046">
    <property type="entry name" value="GST_C"/>
</dbReference>
<organism evidence="3 4">
    <name type="scientific">Sinorhizobium terangae</name>
    <dbReference type="NCBI Taxonomy" id="110322"/>
    <lineage>
        <taxon>Bacteria</taxon>
        <taxon>Pseudomonadati</taxon>
        <taxon>Pseudomonadota</taxon>
        <taxon>Alphaproteobacteria</taxon>
        <taxon>Hyphomicrobiales</taxon>
        <taxon>Rhizobiaceae</taxon>
        <taxon>Sinorhizobium/Ensifer group</taxon>
        <taxon>Sinorhizobium</taxon>
    </lineage>
</organism>
<name>A0A6N7LI35_SINTE</name>
<dbReference type="GO" id="GO:0016740">
    <property type="term" value="F:transferase activity"/>
    <property type="evidence" value="ECO:0007669"/>
    <property type="project" value="UniProtKB-KW"/>
</dbReference>
<comment type="caution">
    <text evidence="3">The sequence shown here is derived from an EMBL/GenBank/DDBJ whole genome shotgun (WGS) entry which is preliminary data.</text>
</comment>
<keyword evidence="4" id="KW-1185">Reference proteome</keyword>